<dbReference type="AlphaFoldDB" id="A0A453I6M6"/>
<dbReference type="InterPro" id="IPR001164">
    <property type="entry name" value="ArfGAP_dom"/>
</dbReference>
<feature type="region of interest" description="Disordered" evidence="1">
    <location>
        <begin position="168"/>
        <end position="274"/>
    </location>
</feature>
<dbReference type="InterPro" id="IPR044820">
    <property type="entry name" value="AGD14-like"/>
</dbReference>
<reference evidence="3" key="4">
    <citation type="submission" date="2019-03" db="UniProtKB">
        <authorList>
            <consortium name="EnsemblPlants"/>
        </authorList>
    </citation>
    <scope>IDENTIFICATION</scope>
</reference>
<dbReference type="GO" id="GO:0005096">
    <property type="term" value="F:GTPase activator activity"/>
    <property type="evidence" value="ECO:0007669"/>
    <property type="project" value="InterPro"/>
</dbReference>
<reference evidence="3" key="5">
    <citation type="journal article" date="2021" name="G3 (Bethesda)">
        <title>Aegilops tauschii genome assembly Aet v5.0 features greater sequence contiguity and improved annotation.</title>
        <authorList>
            <person name="Wang L."/>
            <person name="Zhu T."/>
            <person name="Rodriguez J.C."/>
            <person name="Deal K.R."/>
            <person name="Dubcovsky J."/>
            <person name="McGuire P.E."/>
            <person name="Lux T."/>
            <person name="Spannagl M."/>
            <person name="Mayer K.F.X."/>
            <person name="Baldrich P."/>
            <person name="Meyers B.C."/>
            <person name="Huo N."/>
            <person name="Gu Y.Q."/>
            <person name="Zhou H."/>
            <person name="Devos K.M."/>
            <person name="Bennetzen J.L."/>
            <person name="Unver T."/>
            <person name="Budak H."/>
            <person name="Gulick P.J."/>
            <person name="Galiba G."/>
            <person name="Kalapos B."/>
            <person name="Nelson D.R."/>
            <person name="Li P."/>
            <person name="You F.M."/>
            <person name="Luo M.C."/>
            <person name="Dvorak J."/>
        </authorList>
    </citation>
    <scope>NUCLEOTIDE SEQUENCE [LARGE SCALE GENOMIC DNA]</scope>
    <source>
        <strain evidence="3">cv. AL8/78</strain>
    </source>
</reference>
<keyword evidence="4" id="KW-1185">Reference proteome</keyword>
<feature type="compositionally biased region" description="Polar residues" evidence="1">
    <location>
        <begin position="248"/>
        <end position="270"/>
    </location>
</feature>
<feature type="domain" description="Arf-GAP" evidence="2">
    <location>
        <begin position="98"/>
        <end position="163"/>
    </location>
</feature>
<dbReference type="Gramene" id="AET4Gv20463300.4">
    <property type="protein sequence ID" value="AET4Gv20463300.4"/>
    <property type="gene ID" value="AET4Gv20463300"/>
</dbReference>
<evidence type="ECO:0000256" key="1">
    <source>
        <dbReference type="SAM" id="MobiDB-lite"/>
    </source>
</evidence>
<sequence>MHQLQRHRAAVRLHELLDIHLHLLQRHPVSVYRFRPRVIYRFFNFGELESLASAIQRSILLLLLNRVSVYCLGGSTDGDILWPIIGTLYTTYPFREFTHRVKSVSMSKFTVQEVEALQKGGNQRARELLLKDFDTQQMRVPDSSNTESLREFINAVYVERRYAGVSLSERPPRDIQIQKSHEEEHRRASSYHSFSQSPPNDYQYEERHNRKQPAMLSRKPSSDRGHDGKMPGFSYRSHSLQERMSEDQFANESRGPTTSDCSGSSMSGTFGTAPKSPDFFDDGCLSPPVQQNQSNMLSCNGITQSQRTASTGNIDSTSLKSGNSSLADLFFDFENVHRTQQSNNSAAPSFVAFSAAVNGTKEDLYSQPNLQQQPVTGYPSVDLFANMPHTASSADKIPLEAHPSVDLFANMPHTASSADKMPLEAPSMGNAGWATFDTPPKDKQPGVTGPSPVADVGNHKQILGRDLFSFETSDRPTLFPTSKHEVSISNQSGATSLDTSCSQLWHSFDDATGIISNDHSGAEPLSNELTNVVNVTNNPFSCPISSKKSHGDDCHNVFMDELALSASFAPFLEPSPISDVPSGKPFADQIVLNPFDLPFGTDSEATNLFMDMSTLQAALPNLPISFLDGLPESWFSNNTSTYVPSGSHGGLTCLVEQAPNSPLRNITLSTVSTGNPFA</sequence>
<name>A0A453I6M6_AEGTS</name>
<dbReference type="PANTHER" id="PTHR46085:SF4">
    <property type="entry name" value="ADP-RIBOSYLATION FACTOR GTPASE-ACTIVATING PROTEIN AGD14-RELATED"/>
    <property type="match status" value="1"/>
</dbReference>
<reference evidence="4" key="1">
    <citation type="journal article" date="2014" name="Science">
        <title>Ancient hybridizations among the ancestral genomes of bread wheat.</title>
        <authorList>
            <consortium name="International Wheat Genome Sequencing Consortium,"/>
            <person name="Marcussen T."/>
            <person name="Sandve S.R."/>
            <person name="Heier L."/>
            <person name="Spannagl M."/>
            <person name="Pfeifer M."/>
            <person name="Jakobsen K.S."/>
            <person name="Wulff B.B."/>
            <person name="Steuernagel B."/>
            <person name="Mayer K.F."/>
            <person name="Olsen O.A."/>
        </authorList>
    </citation>
    <scope>NUCLEOTIDE SEQUENCE [LARGE SCALE GENOMIC DNA]</scope>
    <source>
        <strain evidence="4">cv. AL8/78</strain>
    </source>
</reference>
<accession>A0A453I6M6</accession>
<dbReference type="SUPFAM" id="SSF57863">
    <property type="entry name" value="ArfGap/RecO-like zinc finger"/>
    <property type="match status" value="1"/>
</dbReference>
<dbReference type="InterPro" id="IPR037278">
    <property type="entry name" value="ARFGAP/RecO"/>
</dbReference>
<dbReference type="InterPro" id="IPR038508">
    <property type="entry name" value="ArfGAP_dom_sf"/>
</dbReference>
<evidence type="ECO:0000259" key="2">
    <source>
        <dbReference type="Pfam" id="PF01412"/>
    </source>
</evidence>
<dbReference type="Gene3D" id="1.10.220.150">
    <property type="entry name" value="Arf GTPase activating protein"/>
    <property type="match status" value="1"/>
</dbReference>
<dbReference type="Pfam" id="PF01412">
    <property type="entry name" value="ArfGap"/>
    <property type="match status" value="1"/>
</dbReference>
<feature type="compositionally biased region" description="Polar residues" evidence="1">
    <location>
        <begin position="190"/>
        <end position="200"/>
    </location>
</feature>
<dbReference type="Proteomes" id="UP000015105">
    <property type="component" value="Chromosome 4D"/>
</dbReference>
<dbReference type="STRING" id="200361.A0A453I6M6"/>
<reference evidence="4" key="2">
    <citation type="journal article" date="2017" name="Nat. Plants">
        <title>The Aegilops tauschii genome reveals multiple impacts of transposons.</title>
        <authorList>
            <person name="Zhao G."/>
            <person name="Zou C."/>
            <person name="Li K."/>
            <person name="Wang K."/>
            <person name="Li T."/>
            <person name="Gao L."/>
            <person name="Zhang X."/>
            <person name="Wang H."/>
            <person name="Yang Z."/>
            <person name="Liu X."/>
            <person name="Jiang W."/>
            <person name="Mao L."/>
            <person name="Kong X."/>
            <person name="Jiao Y."/>
            <person name="Jia J."/>
        </authorList>
    </citation>
    <scope>NUCLEOTIDE SEQUENCE [LARGE SCALE GENOMIC DNA]</scope>
    <source>
        <strain evidence="4">cv. AL8/78</strain>
    </source>
</reference>
<evidence type="ECO:0000313" key="3">
    <source>
        <dbReference type="EnsemblPlants" id="AET4Gv20463300.4"/>
    </source>
</evidence>
<dbReference type="EnsemblPlants" id="AET4Gv20463300.4">
    <property type="protein sequence ID" value="AET4Gv20463300.4"/>
    <property type="gene ID" value="AET4Gv20463300"/>
</dbReference>
<protein>
    <recommendedName>
        <fullName evidence="2">Arf-GAP domain-containing protein</fullName>
    </recommendedName>
</protein>
<proteinExistence type="predicted"/>
<reference evidence="3" key="3">
    <citation type="journal article" date="2017" name="Nature">
        <title>Genome sequence of the progenitor of the wheat D genome Aegilops tauschii.</title>
        <authorList>
            <person name="Luo M.C."/>
            <person name="Gu Y.Q."/>
            <person name="Puiu D."/>
            <person name="Wang H."/>
            <person name="Twardziok S.O."/>
            <person name="Deal K.R."/>
            <person name="Huo N."/>
            <person name="Zhu T."/>
            <person name="Wang L."/>
            <person name="Wang Y."/>
            <person name="McGuire P.E."/>
            <person name="Liu S."/>
            <person name="Long H."/>
            <person name="Ramasamy R.K."/>
            <person name="Rodriguez J.C."/>
            <person name="Van S.L."/>
            <person name="Yuan L."/>
            <person name="Wang Z."/>
            <person name="Xia Z."/>
            <person name="Xiao L."/>
            <person name="Anderson O.D."/>
            <person name="Ouyang S."/>
            <person name="Liang Y."/>
            <person name="Zimin A.V."/>
            <person name="Pertea G."/>
            <person name="Qi P."/>
            <person name="Bennetzen J.L."/>
            <person name="Dai X."/>
            <person name="Dawson M.W."/>
            <person name="Muller H.G."/>
            <person name="Kugler K."/>
            <person name="Rivarola-Duarte L."/>
            <person name="Spannagl M."/>
            <person name="Mayer K.F.X."/>
            <person name="Lu F.H."/>
            <person name="Bevan M.W."/>
            <person name="Leroy P."/>
            <person name="Li P."/>
            <person name="You F.M."/>
            <person name="Sun Q."/>
            <person name="Liu Z."/>
            <person name="Lyons E."/>
            <person name="Wicker T."/>
            <person name="Salzberg S.L."/>
            <person name="Devos K.M."/>
            <person name="Dvorak J."/>
        </authorList>
    </citation>
    <scope>NUCLEOTIDE SEQUENCE [LARGE SCALE GENOMIC DNA]</scope>
    <source>
        <strain evidence="3">cv. AL8/78</strain>
    </source>
</reference>
<evidence type="ECO:0000313" key="4">
    <source>
        <dbReference type="Proteomes" id="UP000015105"/>
    </source>
</evidence>
<organism evidence="3 4">
    <name type="scientific">Aegilops tauschii subsp. strangulata</name>
    <name type="common">Goatgrass</name>
    <dbReference type="NCBI Taxonomy" id="200361"/>
    <lineage>
        <taxon>Eukaryota</taxon>
        <taxon>Viridiplantae</taxon>
        <taxon>Streptophyta</taxon>
        <taxon>Embryophyta</taxon>
        <taxon>Tracheophyta</taxon>
        <taxon>Spermatophyta</taxon>
        <taxon>Magnoliopsida</taxon>
        <taxon>Liliopsida</taxon>
        <taxon>Poales</taxon>
        <taxon>Poaceae</taxon>
        <taxon>BOP clade</taxon>
        <taxon>Pooideae</taxon>
        <taxon>Triticodae</taxon>
        <taxon>Triticeae</taxon>
        <taxon>Triticinae</taxon>
        <taxon>Aegilops</taxon>
    </lineage>
</organism>
<dbReference type="PANTHER" id="PTHR46085">
    <property type="entry name" value="ARFGAP/RECO-RELATED"/>
    <property type="match status" value="1"/>
</dbReference>
<feature type="compositionally biased region" description="Basic and acidic residues" evidence="1">
    <location>
        <begin position="220"/>
        <end position="229"/>
    </location>
</feature>